<protein>
    <submittedName>
        <fullName evidence="1">Uncharacterized protein</fullName>
    </submittedName>
</protein>
<feature type="non-terminal residue" evidence="1">
    <location>
        <position position="1"/>
    </location>
</feature>
<evidence type="ECO:0000313" key="1">
    <source>
        <dbReference type="EMBL" id="GFD59021.1"/>
    </source>
</evidence>
<gene>
    <name evidence="1" type="ORF">Tci_930990</name>
</gene>
<proteinExistence type="predicted"/>
<feature type="non-terminal residue" evidence="1">
    <location>
        <position position="80"/>
    </location>
</feature>
<dbReference type="EMBL" id="BKCJ011860255">
    <property type="protein sequence ID" value="GFD59021.1"/>
    <property type="molecule type" value="Genomic_DNA"/>
</dbReference>
<organism evidence="1">
    <name type="scientific">Tanacetum cinerariifolium</name>
    <name type="common">Dalmatian daisy</name>
    <name type="synonym">Chrysanthemum cinerariifolium</name>
    <dbReference type="NCBI Taxonomy" id="118510"/>
    <lineage>
        <taxon>Eukaryota</taxon>
        <taxon>Viridiplantae</taxon>
        <taxon>Streptophyta</taxon>
        <taxon>Embryophyta</taxon>
        <taxon>Tracheophyta</taxon>
        <taxon>Spermatophyta</taxon>
        <taxon>Magnoliopsida</taxon>
        <taxon>eudicotyledons</taxon>
        <taxon>Gunneridae</taxon>
        <taxon>Pentapetalae</taxon>
        <taxon>asterids</taxon>
        <taxon>campanulids</taxon>
        <taxon>Asterales</taxon>
        <taxon>Asteraceae</taxon>
        <taxon>Asteroideae</taxon>
        <taxon>Anthemideae</taxon>
        <taxon>Anthemidinae</taxon>
        <taxon>Tanacetum</taxon>
    </lineage>
</organism>
<name>A0A699XQ32_TANCI</name>
<sequence length="80" mass="8224">VERVHAQREALVFKRFEGLLQAHVEGAREGVHAAIARGDGTQAAADIVHGAVVGVGQHLLHGGGHVGGRVGVVGVKHEGQ</sequence>
<dbReference type="AlphaFoldDB" id="A0A699XQ32"/>
<reference evidence="1" key="1">
    <citation type="journal article" date="2019" name="Sci. Rep.">
        <title>Draft genome of Tanacetum cinerariifolium, the natural source of mosquito coil.</title>
        <authorList>
            <person name="Yamashiro T."/>
            <person name="Shiraishi A."/>
            <person name="Satake H."/>
            <person name="Nakayama K."/>
        </authorList>
    </citation>
    <scope>NUCLEOTIDE SEQUENCE</scope>
</reference>
<comment type="caution">
    <text evidence="1">The sequence shown here is derived from an EMBL/GenBank/DDBJ whole genome shotgun (WGS) entry which is preliminary data.</text>
</comment>
<accession>A0A699XQ32</accession>